<reference evidence="1" key="1">
    <citation type="submission" date="2016-10" db="EMBL/GenBank/DDBJ databases">
        <title>Sequence of Gallionella enrichment culture.</title>
        <authorList>
            <person name="Poehlein A."/>
            <person name="Muehling M."/>
            <person name="Daniel R."/>
        </authorList>
    </citation>
    <scope>NUCLEOTIDE SEQUENCE</scope>
</reference>
<sequence>MKVGQYPAWEIHGNPLIEKLLGKHADHYKKGLVCESQSYGIGAYGYYRRIVEETIDELLDEISQLLAGGELNTFSEALAKTKKTIVTQEKIDLVKDLLPPILRPDGMNPLSVLHSSLSEGLHAASDEACLEQAVIIREVLVFLVNQVAASKAAAKSFTEGMRKLLEKKSGKSG</sequence>
<dbReference type="AlphaFoldDB" id="A0A1J5PEH6"/>
<name>A0A1J5PEH6_9ZZZZ</name>
<organism evidence="1">
    <name type="scientific">mine drainage metagenome</name>
    <dbReference type="NCBI Taxonomy" id="410659"/>
    <lineage>
        <taxon>unclassified sequences</taxon>
        <taxon>metagenomes</taxon>
        <taxon>ecological metagenomes</taxon>
    </lineage>
</organism>
<proteinExistence type="predicted"/>
<evidence type="ECO:0000313" key="1">
    <source>
        <dbReference type="EMBL" id="OIQ69192.1"/>
    </source>
</evidence>
<comment type="caution">
    <text evidence="1">The sequence shown here is derived from an EMBL/GenBank/DDBJ whole genome shotgun (WGS) entry which is preliminary data.</text>
</comment>
<gene>
    <name evidence="1" type="ORF">GALL_492100</name>
</gene>
<protein>
    <submittedName>
        <fullName evidence="1">Uncharacterized protein</fullName>
    </submittedName>
</protein>
<dbReference type="EMBL" id="MLJW01004864">
    <property type="protein sequence ID" value="OIQ69192.1"/>
    <property type="molecule type" value="Genomic_DNA"/>
</dbReference>
<accession>A0A1J5PEH6</accession>